<dbReference type="GO" id="GO:0000407">
    <property type="term" value="C:phagophore assembly site"/>
    <property type="evidence" value="ECO:0007669"/>
    <property type="project" value="TreeGrafter"/>
</dbReference>
<proteinExistence type="predicted"/>
<feature type="region of interest" description="Disordered" evidence="4">
    <location>
        <begin position="986"/>
        <end position="1166"/>
    </location>
</feature>
<dbReference type="PANTHER" id="PTHR12768">
    <property type="entry name" value="BECLIN 1"/>
    <property type="match status" value="1"/>
</dbReference>
<dbReference type="SUPFAM" id="SSF143575">
    <property type="entry name" value="GAS2 domain-like"/>
    <property type="match status" value="1"/>
</dbReference>
<feature type="compositionally biased region" description="Low complexity" evidence="4">
    <location>
        <begin position="1457"/>
        <end position="1473"/>
    </location>
</feature>
<feature type="compositionally biased region" description="Polar residues" evidence="4">
    <location>
        <begin position="1626"/>
        <end position="1644"/>
    </location>
</feature>
<reference evidence="6" key="1">
    <citation type="journal article" date="2020" name="New Phytol.">
        <title>Comparative genomics reveals dynamic genome evolution in host specialist ectomycorrhizal fungi.</title>
        <authorList>
            <person name="Lofgren L.A."/>
            <person name="Nguyen N.H."/>
            <person name="Vilgalys R."/>
            <person name="Ruytinx J."/>
            <person name="Liao H.L."/>
            <person name="Branco S."/>
            <person name="Kuo A."/>
            <person name="LaButti K."/>
            <person name="Lipzen A."/>
            <person name="Andreopoulos W."/>
            <person name="Pangilinan J."/>
            <person name="Riley R."/>
            <person name="Hundley H."/>
            <person name="Na H."/>
            <person name="Barry K."/>
            <person name="Grigoriev I.V."/>
            <person name="Stajich J.E."/>
            <person name="Kennedy P.G."/>
        </authorList>
    </citation>
    <scope>NUCLEOTIDE SEQUENCE</scope>
    <source>
        <strain evidence="6">DOB743</strain>
    </source>
</reference>
<accession>A0A9P7A1F4</accession>
<dbReference type="Gene3D" id="3.30.920.20">
    <property type="entry name" value="Gas2-like domain"/>
    <property type="match status" value="1"/>
</dbReference>
<evidence type="ECO:0000256" key="2">
    <source>
        <dbReference type="ARBA" id="ARBA00022490"/>
    </source>
</evidence>
<organism evidence="6 7">
    <name type="scientific">Suillus placidus</name>
    <dbReference type="NCBI Taxonomy" id="48579"/>
    <lineage>
        <taxon>Eukaryota</taxon>
        <taxon>Fungi</taxon>
        <taxon>Dikarya</taxon>
        <taxon>Basidiomycota</taxon>
        <taxon>Agaricomycotina</taxon>
        <taxon>Agaricomycetes</taxon>
        <taxon>Agaricomycetidae</taxon>
        <taxon>Boletales</taxon>
        <taxon>Suillineae</taxon>
        <taxon>Suillaceae</taxon>
        <taxon>Suillus</taxon>
    </lineage>
</organism>
<feature type="region of interest" description="Disordered" evidence="4">
    <location>
        <begin position="1813"/>
        <end position="1847"/>
    </location>
</feature>
<dbReference type="Proteomes" id="UP000714275">
    <property type="component" value="Unassembled WGS sequence"/>
</dbReference>
<feature type="compositionally biased region" description="Polar residues" evidence="4">
    <location>
        <begin position="1518"/>
        <end position="1534"/>
    </location>
</feature>
<dbReference type="InterPro" id="IPR003108">
    <property type="entry name" value="GAR_dom"/>
</dbReference>
<evidence type="ECO:0000256" key="1">
    <source>
        <dbReference type="ARBA" id="ARBA00004245"/>
    </source>
</evidence>
<dbReference type="PROSITE" id="PS51460">
    <property type="entry name" value="GAR"/>
    <property type="match status" value="1"/>
</dbReference>
<evidence type="ECO:0000256" key="4">
    <source>
        <dbReference type="SAM" id="MobiDB-lite"/>
    </source>
</evidence>
<dbReference type="CDD" id="cd06503">
    <property type="entry name" value="ATP-synt_Fo_b"/>
    <property type="match status" value="1"/>
</dbReference>
<keyword evidence="3" id="KW-0206">Cytoskeleton</keyword>
<evidence type="ECO:0000313" key="7">
    <source>
        <dbReference type="Proteomes" id="UP000714275"/>
    </source>
</evidence>
<dbReference type="GO" id="GO:0005856">
    <property type="term" value="C:cytoskeleton"/>
    <property type="evidence" value="ECO:0007669"/>
    <property type="project" value="UniProtKB-SubCell"/>
</dbReference>
<keyword evidence="7" id="KW-1185">Reference proteome</keyword>
<dbReference type="GO" id="GO:0034271">
    <property type="term" value="C:phosphatidylinositol 3-kinase complex, class III, type I"/>
    <property type="evidence" value="ECO:0007669"/>
    <property type="project" value="TreeGrafter"/>
</dbReference>
<dbReference type="PANTHER" id="PTHR12768:SF4">
    <property type="entry name" value="BECLIN-1"/>
    <property type="match status" value="1"/>
</dbReference>
<dbReference type="EMBL" id="JABBWD010000009">
    <property type="protein sequence ID" value="KAG1780268.1"/>
    <property type="molecule type" value="Genomic_DNA"/>
</dbReference>
<dbReference type="GO" id="GO:0034272">
    <property type="term" value="C:phosphatidylinositol 3-kinase complex, class III, type II"/>
    <property type="evidence" value="ECO:0007669"/>
    <property type="project" value="TreeGrafter"/>
</dbReference>
<dbReference type="GO" id="GO:0000045">
    <property type="term" value="P:autophagosome assembly"/>
    <property type="evidence" value="ECO:0007669"/>
    <property type="project" value="TreeGrafter"/>
</dbReference>
<dbReference type="InterPro" id="IPR007243">
    <property type="entry name" value="Atg6/Beclin"/>
</dbReference>
<comment type="subcellular location">
    <subcellularLocation>
        <location evidence="1">Cytoplasm</location>
        <location evidence="1">Cytoskeleton</location>
    </subcellularLocation>
</comment>
<feature type="region of interest" description="Disordered" evidence="4">
    <location>
        <begin position="1451"/>
        <end position="1644"/>
    </location>
</feature>
<dbReference type="GO" id="GO:0030674">
    <property type="term" value="F:protein-macromolecule adaptor activity"/>
    <property type="evidence" value="ECO:0007669"/>
    <property type="project" value="TreeGrafter"/>
</dbReference>
<keyword evidence="2" id="KW-0963">Cytoplasm</keyword>
<evidence type="ECO:0000313" key="6">
    <source>
        <dbReference type="EMBL" id="KAG1780268.1"/>
    </source>
</evidence>
<feature type="compositionally biased region" description="Basic and acidic residues" evidence="4">
    <location>
        <begin position="1197"/>
        <end position="1211"/>
    </location>
</feature>
<feature type="region of interest" description="Disordered" evidence="4">
    <location>
        <begin position="1182"/>
        <end position="1260"/>
    </location>
</feature>
<name>A0A9P7A1F4_9AGAM</name>
<feature type="compositionally biased region" description="Basic and acidic residues" evidence="4">
    <location>
        <begin position="1219"/>
        <end position="1235"/>
    </location>
</feature>
<sequence length="1847" mass="206462">MSPEAPIATPVAASYVSPDMASGTLPLDQQQVFAGSELKLTQVSQNEEEQALEIQEVIELQAFSERKAWIEDKIKFLEALPPIEVFVGLDAIRTSAEDIPGLPTREQLQEWLAEHDRIEKETEIFDSGELKKLRALTKAATQRHLSPEDTDVIELTLTTIYELDKLLHLLRDRSENLDLLGIRLTWEEQRRAAWCDRQKILADIENFLTTRARWSPSIYEFMVKSEEKPSNRRGSVASMASDTSVTSNAGFSRSARFKLAELLSRDSAQFAGRVSSLRHGKVAAAGKALDKLIDNSRRAVPEELLDEQDKLEDKGINEMEHVGKFVMNIVTQWRKADEIYVETMKDENAAQNLLEEIETSKLYHPTYRQSTSFLSRAETLVKRLAVRGKPTASGGTFPRPHHALFPDQQSANEAISQILSSELASTSDLVAKVDSLAKEYRVGYEAVKDVESLSRSADELMAIFKSAIDHLENGVTACDGDGTPPSLMSEDCLHPTAHSAFLTFLPSITQEVEQSCSQADHLLRAFRVALLNVERPGIDQTFKENAAAQIEALVAVRDKAAAICADVNTRLGRLRVARRVWSIMDGVLNELEDTRGEVADLMERERWKQTSQSAEPLTPETPPQDFLPAPSVSSSDIVGRLEVVRQTLMNDVMHPLATLTGMLEKPLDEFLSHTSEGLFGHLENSKQMVVLLDAIRSQFAAMTSFQDSVHELQVRVEDLKIHYDATIEEVLNGQLCGESLGDTQDQLKDESDALRRTANAFTNTVAQRIPFLSQHVSAQRNAPTLVRKRFSSAGNVRLTTFDVPAAIEPPFTLRSLDDAVRGDSNLLVMRLSGDVQSLEQKAEHLQLACMAKDADSELTSVADDLRGVTEELSSLRALLDSISRADERLTPLQDLSEELDRHSSQHRSRLSRRLSLIRESLRQMESVPCSHDYRIYEKLIMSRRREVDNLEVKLNVWADNAAMLRGKLSVALTAEAKRVEAAKLKEEHEAEERKRRAELELERRGAEARAKEEQERREAEAEAKAKAKAKEEKERKEAQAKAKEEQERKEAQAKAKEEQERKEAQAKAKEEKERREAQAKAKEEQERKEAQAKAKEEKERREAQARAQEEKERREAQARAQEEKERREAQARAQEEKERREVEARAIEEEERREAETRAREEEQRKKAEWLKIEKELHEQAREERLEAERQQAGMERQARERERLEAEARRKAGIQLQETERAKEGRNLQERDESQPFEDVFGLRIAPSPSPTKTHQRSDLLDKVVSLRKRLRSIGINEVARPAANSNSSNHLPTLEQYGKMNARFATIVSELSELAALPSSISSPVADTELRSVNSEVEASTELMERIRQLADLSDVAHRCDMALSDLLEHIDSYPSPPTGPLSSTHVSTSRLPPEEQLGARLGFTKRAVAQVAAYIESVKDDARASSEHRRVQQTWVELEEMAGDRICGKKSRPASVLSSGRNSSASGISLGATGHTRKPSGYSNLSVRGSANGRFLAPAHPSPRRVASGDLQTRPRPSSKLSMLSTTSISRSVSGPMATPSSSSSSLHGSTFASRQRTTSLSGNALPGTPAKQPPVPTRPRAQTRSRASPTPSEVSVVARSTASHSRSSSSMSTWARAPRQSFPASNKVQTPPKKTQPQTRKTYVANPKNKLDVAVGDVVNKLPVNINIEVVADTWKDQSGKYWIGDQEPKLCFCRILRSQTVMVRVGGGWQELSKFIKDHFADIFRIIPPESPPKFGSPRFGSREEKWISSATLLEAPEIVTTPPPRTPEPRGPFLPSFTISTPGAYSPHSVKSTPSSGSPLAPLQFLRRADPDAMRPVTPSKPHRPRTSIPNTPARHNLWRP</sequence>
<dbReference type="OrthoDB" id="10017054at2759"/>
<dbReference type="GO" id="GO:0008017">
    <property type="term" value="F:microtubule binding"/>
    <property type="evidence" value="ECO:0007669"/>
    <property type="project" value="InterPro"/>
</dbReference>
<dbReference type="GO" id="GO:0043548">
    <property type="term" value="F:phosphatidylinositol 3-kinase binding"/>
    <property type="evidence" value="ECO:0007669"/>
    <property type="project" value="TreeGrafter"/>
</dbReference>
<feature type="compositionally biased region" description="Low complexity" evidence="4">
    <location>
        <begin position="1535"/>
        <end position="1557"/>
    </location>
</feature>
<feature type="compositionally biased region" description="Polar residues" evidence="4">
    <location>
        <begin position="1584"/>
        <end position="1597"/>
    </location>
</feature>
<dbReference type="GO" id="GO:0006995">
    <property type="term" value="P:cellular response to nitrogen starvation"/>
    <property type="evidence" value="ECO:0007669"/>
    <property type="project" value="TreeGrafter"/>
</dbReference>
<evidence type="ECO:0000256" key="3">
    <source>
        <dbReference type="ARBA" id="ARBA00023212"/>
    </source>
</evidence>
<feature type="compositionally biased region" description="Low complexity" evidence="4">
    <location>
        <begin position="1598"/>
        <end position="1621"/>
    </location>
</feature>
<dbReference type="Pfam" id="PF02187">
    <property type="entry name" value="GAS2"/>
    <property type="match status" value="1"/>
</dbReference>
<dbReference type="GO" id="GO:0000423">
    <property type="term" value="P:mitophagy"/>
    <property type="evidence" value="ECO:0007669"/>
    <property type="project" value="TreeGrafter"/>
</dbReference>
<gene>
    <name evidence="6" type="ORF">EV702DRAFT_1276684</name>
</gene>
<feature type="domain" description="GAR" evidence="5">
    <location>
        <begin position="1650"/>
        <end position="1728"/>
    </location>
</feature>
<dbReference type="GO" id="GO:0045324">
    <property type="term" value="P:late endosome to vacuole transport"/>
    <property type="evidence" value="ECO:0007669"/>
    <property type="project" value="TreeGrafter"/>
</dbReference>
<dbReference type="InterPro" id="IPR036534">
    <property type="entry name" value="GAR_dom_sf"/>
</dbReference>
<protein>
    <recommendedName>
        <fullName evidence="5">GAR domain-containing protein</fullName>
    </recommendedName>
</protein>
<evidence type="ECO:0000259" key="5">
    <source>
        <dbReference type="PROSITE" id="PS51460"/>
    </source>
</evidence>
<dbReference type="SMART" id="SM00243">
    <property type="entry name" value="GAS2"/>
    <property type="match status" value="1"/>
</dbReference>
<feature type="region of interest" description="Disordered" evidence="4">
    <location>
        <begin position="606"/>
        <end position="629"/>
    </location>
</feature>
<comment type="caution">
    <text evidence="6">The sequence shown here is derived from an EMBL/GenBank/DDBJ whole genome shotgun (WGS) entry which is preliminary data.</text>
</comment>